<comment type="subcellular location">
    <subcellularLocation>
        <location evidence="1">Nucleus</location>
    </subcellularLocation>
</comment>
<keyword evidence="13" id="KW-1185">Reference proteome</keyword>
<dbReference type="AlphaFoldDB" id="T1J1G3"/>
<accession>T1J1G3</accession>
<dbReference type="SMART" id="SM00343">
    <property type="entry name" value="ZnF_C2HC"/>
    <property type="match status" value="1"/>
</dbReference>
<dbReference type="GO" id="GO:0061630">
    <property type="term" value="F:ubiquitin protein ligase activity"/>
    <property type="evidence" value="ECO:0007669"/>
    <property type="project" value="InterPro"/>
</dbReference>
<feature type="compositionally biased region" description="Basic residues" evidence="7">
    <location>
        <begin position="702"/>
        <end position="732"/>
    </location>
</feature>
<evidence type="ECO:0000256" key="4">
    <source>
        <dbReference type="ARBA" id="ARBA00022833"/>
    </source>
</evidence>
<dbReference type="InterPro" id="IPR001878">
    <property type="entry name" value="Znf_CCHC"/>
</dbReference>
<reference evidence="12" key="2">
    <citation type="submission" date="2015-02" db="UniProtKB">
        <authorList>
            <consortium name="EnsemblMetazoa"/>
        </authorList>
    </citation>
    <scope>IDENTIFICATION</scope>
</reference>
<feature type="compositionally biased region" description="Basic residues" evidence="7">
    <location>
        <begin position="756"/>
        <end position="767"/>
    </location>
</feature>
<sequence length="775" mass="85661">MSVHYKFKSSLDYDTLTFDGLHISVGDLKKSIIQQKKIGKSSDFDLQITNAQTKEVYKEDDTLIPKNSSVIVARIPICGANKKNWDRGDGSQQTLGNKTNDGSAEGGNFDKLAKTADLTAINASEDDKIKAMMTQATQDYDPSKYMKIRGMTGPIPPNYLCYRCGKPGHWIKNCPTNTFEVKRSTGIPRSFMVTVEGPEVPGALLTNTGQFAVPVIDHEAYREGKKERPPFAKEPTPEKEEGPTIPDELLCTICRDLLSDAVLIPCCGNSYCDECVRQALLDSDEHECPTCQEKDISPDTLIPNRFLRTAVMNFKNETGYTKAKKIVQPPSPVVEKPVETEPVEATAVPEREEPAVGDDRPGTPVRDEKPEESVAELGEFEANSEPSDVVVPTPTTAEATTTATTTTTTSTVTSSSSTAAKATSSSAPPTNQSGYTISTISTITTRIPRQPYPAVSTPLPPFRPNRPPRMNAFPEAPRGPPPPLRASGMQQMPRPPFSPKHDGPSHYHHHHHHHSRYNHPVHPYGAGPPPPPFHGSLPPPRLGPPHMTNRPLYPLLQTPHHYQAPPPRGLPPPPPPPPPPPGYSSQPPPPGSLPLGPPPPFEQPPPPGIPVHHSYDYYNKKGKNPFAEFERELMEYKADRSGGGGGGARSRSSRSSSRSYGPSRSSSRSRSPPLSRSVSRSSRSSSRSYSYSRSRSMSMSRSRSRSRSPYRSSRARSRSRGRRYSPHYRRASRSPFGRPRSPLRREYSPGYYNNPYHHHHHHHHHRYQPPPMASN</sequence>
<feature type="compositionally biased region" description="Low complexity" evidence="7">
    <location>
        <begin position="649"/>
        <end position="701"/>
    </location>
</feature>
<feature type="domain" description="DWNN" evidence="10">
    <location>
        <begin position="3"/>
        <end position="76"/>
    </location>
</feature>
<dbReference type="CDD" id="cd16620">
    <property type="entry name" value="vRING-HC-C4C4_RBBP6"/>
    <property type="match status" value="1"/>
</dbReference>
<dbReference type="SUPFAM" id="SSF57850">
    <property type="entry name" value="RING/U-box"/>
    <property type="match status" value="1"/>
</dbReference>
<feature type="compositionally biased region" description="Polar residues" evidence="7">
    <location>
        <begin position="90"/>
        <end position="102"/>
    </location>
</feature>
<dbReference type="PROSITE" id="PS50089">
    <property type="entry name" value="ZF_RING_2"/>
    <property type="match status" value="1"/>
</dbReference>
<dbReference type="FunFam" id="3.10.20.90:FF:000070">
    <property type="entry name" value="E3 ubiquitin-protein ligase RBBP6 isoform X2"/>
    <property type="match status" value="1"/>
</dbReference>
<feature type="region of interest" description="Disordered" evidence="7">
    <location>
        <begin position="83"/>
        <end position="108"/>
    </location>
</feature>
<dbReference type="EnsemblMetazoa" id="SMAR007382-RA">
    <property type="protein sequence ID" value="SMAR007382-PA"/>
    <property type="gene ID" value="SMAR007382"/>
</dbReference>
<evidence type="ECO:0000256" key="6">
    <source>
        <dbReference type="PROSITE-ProRule" id="PRU00047"/>
    </source>
</evidence>
<dbReference type="InterPro" id="IPR013083">
    <property type="entry name" value="Znf_RING/FYVE/PHD"/>
</dbReference>
<dbReference type="Gene3D" id="3.10.20.90">
    <property type="entry name" value="Phosphatidylinositol 3-kinase Catalytic Subunit, Chain A, domain 1"/>
    <property type="match status" value="1"/>
</dbReference>
<dbReference type="InterPro" id="IPR001841">
    <property type="entry name" value="Znf_RING"/>
</dbReference>
<evidence type="ECO:0000313" key="13">
    <source>
        <dbReference type="Proteomes" id="UP000014500"/>
    </source>
</evidence>
<keyword evidence="2" id="KW-0479">Metal-binding</keyword>
<dbReference type="OMA" id="IMSKDEG"/>
<proteinExistence type="predicted"/>
<evidence type="ECO:0008006" key="14">
    <source>
        <dbReference type="Google" id="ProtNLM"/>
    </source>
</evidence>
<dbReference type="SMART" id="SM01180">
    <property type="entry name" value="DWNN"/>
    <property type="match status" value="1"/>
</dbReference>
<evidence type="ECO:0000256" key="7">
    <source>
        <dbReference type="SAM" id="MobiDB-lite"/>
    </source>
</evidence>
<feature type="domain" description="CCHC-type" evidence="9">
    <location>
        <begin position="161"/>
        <end position="175"/>
    </location>
</feature>
<feature type="region of interest" description="Disordered" evidence="7">
    <location>
        <begin position="331"/>
        <end position="621"/>
    </location>
</feature>
<dbReference type="STRING" id="126957.T1J1G3"/>
<evidence type="ECO:0000256" key="3">
    <source>
        <dbReference type="ARBA" id="ARBA00022771"/>
    </source>
</evidence>
<evidence type="ECO:0000256" key="5">
    <source>
        <dbReference type="ARBA" id="ARBA00023242"/>
    </source>
</evidence>
<feature type="region of interest" description="Disordered" evidence="7">
    <location>
        <begin position="637"/>
        <end position="775"/>
    </location>
</feature>
<dbReference type="Pfam" id="PF13920">
    <property type="entry name" value="zf-C3HC4_3"/>
    <property type="match status" value="1"/>
</dbReference>
<feature type="domain" description="U-box" evidence="11">
    <location>
        <begin position="244"/>
        <end position="321"/>
    </location>
</feature>
<dbReference type="Proteomes" id="UP000014500">
    <property type="component" value="Unassembled WGS sequence"/>
</dbReference>
<feature type="domain" description="RING-type" evidence="8">
    <location>
        <begin position="251"/>
        <end position="292"/>
    </location>
</feature>
<feature type="compositionally biased region" description="Low complexity" evidence="7">
    <location>
        <begin position="389"/>
        <end position="445"/>
    </location>
</feature>
<feature type="compositionally biased region" description="Basic and acidic residues" evidence="7">
    <location>
        <begin position="349"/>
        <end position="372"/>
    </location>
</feature>
<dbReference type="InterPro" id="IPR033489">
    <property type="entry name" value="RBBP6"/>
</dbReference>
<dbReference type="eggNOG" id="KOG0314">
    <property type="taxonomic scope" value="Eukaryota"/>
</dbReference>
<evidence type="ECO:0000256" key="2">
    <source>
        <dbReference type="ARBA" id="ARBA00022723"/>
    </source>
</evidence>
<dbReference type="HOGENOM" id="CLU_361175_0_0_1"/>
<dbReference type="GO" id="GO:0006397">
    <property type="term" value="P:mRNA processing"/>
    <property type="evidence" value="ECO:0007669"/>
    <property type="project" value="InterPro"/>
</dbReference>
<dbReference type="SUPFAM" id="SSF57756">
    <property type="entry name" value="Retrovirus zinc finger-like domains"/>
    <property type="match status" value="1"/>
</dbReference>
<dbReference type="InterPro" id="IPR025829">
    <property type="entry name" value="Zn_knuckle_CX2CX3GHX4C"/>
</dbReference>
<dbReference type="InterPro" id="IPR003613">
    <property type="entry name" value="Ubox_domain"/>
</dbReference>
<dbReference type="PANTHER" id="PTHR15439">
    <property type="entry name" value="RETINOBLASTOMA-BINDING PROTEIN 6"/>
    <property type="match status" value="1"/>
</dbReference>
<dbReference type="GO" id="GO:0006511">
    <property type="term" value="P:ubiquitin-dependent protein catabolic process"/>
    <property type="evidence" value="ECO:0007669"/>
    <property type="project" value="TreeGrafter"/>
</dbReference>
<dbReference type="GO" id="GO:0008270">
    <property type="term" value="F:zinc ion binding"/>
    <property type="evidence" value="ECO:0007669"/>
    <property type="project" value="UniProtKB-KW"/>
</dbReference>
<reference evidence="13" key="1">
    <citation type="submission" date="2011-05" db="EMBL/GenBank/DDBJ databases">
        <authorList>
            <person name="Richards S.R."/>
            <person name="Qu J."/>
            <person name="Jiang H."/>
            <person name="Jhangiani S.N."/>
            <person name="Agravi P."/>
            <person name="Goodspeed R."/>
            <person name="Gross S."/>
            <person name="Mandapat C."/>
            <person name="Jackson L."/>
            <person name="Mathew T."/>
            <person name="Pu L."/>
            <person name="Thornton R."/>
            <person name="Saada N."/>
            <person name="Wilczek-Boney K.B."/>
            <person name="Lee S."/>
            <person name="Kovar C."/>
            <person name="Wu Y."/>
            <person name="Scherer S.E."/>
            <person name="Worley K.C."/>
            <person name="Muzny D.M."/>
            <person name="Gibbs R."/>
        </authorList>
    </citation>
    <scope>NUCLEOTIDE SEQUENCE</scope>
    <source>
        <strain evidence="13">Brora</strain>
    </source>
</reference>
<feature type="region of interest" description="Disordered" evidence="7">
    <location>
        <begin position="223"/>
        <end position="243"/>
    </location>
</feature>
<evidence type="ECO:0000259" key="9">
    <source>
        <dbReference type="PROSITE" id="PS50158"/>
    </source>
</evidence>
<organism evidence="12 13">
    <name type="scientific">Strigamia maritima</name>
    <name type="common">European centipede</name>
    <name type="synonym">Geophilus maritimus</name>
    <dbReference type="NCBI Taxonomy" id="126957"/>
    <lineage>
        <taxon>Eukaryota</taxon>
        <taxon>Metazoa</taxon>
        <taxon>Ecdysozoa</taxon>
        <taxon>Arthropoda</taxon>
        <taxon>Myriapoda</taxon>
        <taxon>Chilopoda</taxon>
        <taxon>Pleurostigmophora</taxon>
        <taxon>Geophilomorpha</taxon>
        <taxon>Linotaeniidae</taxon>
        <taxon>Strigamia</taxon>
    </lineage>
</organism>
<dbReference type="SMART" id="SM00184">
    <property type="entry name" value="RING"/>
    <property type="match status" value="1"/>
</dbReference>
<keyword evidence="4" id="KW-0862">Zinc</keyword>
<keyword evidence="5" id="KW-0539">Nucleus</keyword>
<dbReference type="PROSITE" id="PS51698">
    <property type="entry name" value="U_BOX"/>
    <property type="match status" value="1"/>
</dbReference>
<feature type="compositionally biased region" description="Pro residues" evidence="7">
    <location>
        <begin position="564"/>
        <end position="609"/>
    </location>
</feature>
<dbReference type="Pfam" id="PF13696">
    <property type="entry name" value="zf-CCHC_2"/>
    <property type="match status" value="1"/>
</dbReference>
<dbReference type="GO" id="GO:0016567">
    <property type="term" value="P:protein ubiquitination"/>
    <property type="evidence" value="ECO:0007669"/>
    <property type="project" value="InterPro"/>
</dbReference>
<feature type="compositionally biased region" description="Pro residues" evidence="7">
    <location>
        <begin position="458"/>
        <end position="467"/>
    </location>
</feature>
<dbReference type="Gene3D" id="4.10.60.10">
    <property type="entry name" value="Zinc finger, CCHC-type"/>
    <property type="match status" value="1"/>
</dbReference>
<dbReference type="InterPro" id="IPR036875">
    <property type="entry name" value="Znf_CCHC_sf"/>
</dbReference>
<evidence type="ECO:0000259" key="8">
    <source>
        <dbReference type="PROSITE" id="PS50089"/>
    </source>
</evidence>
<dbReference type="Pfam" id="PF08783">
    <property type="entry name" value="DWNN"/>
    <property type="match status" value="1"/>
</dbReference>
<dbReference type="GO" id="GO:0003676">
    <property type="term" value="F:nucleic acid binding"/>
    <property type="evidence" value="ECO:0007669"/>
    <property type="project" value="InterPro"/>
</dbReference>
<feature type="compositionally biased region" description="Basic and acidic residues" evidence="7">
    <location>
        <begin position="223"/>
        <end position="242"/>
    </location>
</feature>
<evidence type="ECO:0000259" key="11">
    <source>
        <dbReference type="PROSITE" id="PS51698"/>
    </source>
</evidence>
<dbReference type="InterPro" id="IPR014891">
    <property type="entry name" value="DWNN_domain"/>
</dbReference>
<dbReference type="PROSITE" id="PS51282">
    <property type="entry name" value="DWNN"/>
    <property type="match status" value="1"/>
</dbReference>
<dbReference type="EMBL" id="JH431785">
    <property type="status" value="NOT_ANNOTATED_CDS"/>
    <property type="molecule type" value="Genomic_DNA"/>
</dbReference>
<name>T1J1G3_STRMM</name>
<dbReference type="GO" id="GO:0005634">
    <property type="term" value="C:nucleus"/>
    <property type="evidence" value="ECO:0007669"/>
    <property type="project" value="UniProtKB-SubCell"/>
</dbReference>
<dbReference type="PROSITE" id="PS50158">
    <property type="entry name" value="ZF_CCHC"/>
    <property type="match status" value="1"/>
</dbReference>
<evidence type="ECO:0000259" key="10">
    <source>
        <dbReference type="PROSITE" id="PS51282"/>
    </source>
</evidence>
<keyword evidence="3 6" id="KW-0863">Zinc-finger</keyword>
<feature type="compositionally biased region" description="Pro residues" evidence="7">
    <location>
        <begin position="526"/>
        <end position="543"/>
    </location>
</feature>
<evidence type="ECO:0000313" key="12">
    <source>
        <dbReference type="EnsemblMetazoa" id="SMAR007382-PA"/>
    </source>
</evidence>
<protein>
    <recommendedName>
        <fullName evidence="14">E3 ubiquitin-protein ligase RBBP6</fullName>
    </recommendedName>
</protein>
<dbReference type="Gene3D" id="3.30.40.10">
    <property type="entry name" value="Zinc/RING finger domain, C3HC4 (zinc finger)"/>
    <property type="match status" value="1"/>
</dbReference>
<evidence type="ECO:0000256" key="1">
    <source>
        <dbReference type="ARBA" id="ARBA00004123"/>
    </source>
</evidence>
<dbReference type="PANTHER" id="PTHR15439:SF0">
    <property type="entry name" value="CELL DIVISION CYCLE AND APOPTOSIS REGULATOR PROTEIN 1-RELATED"/>
    <property type="match status" value="1"/>
</dbReference>
<feature type="compositionally biased region" description="Basic residues" evidence="7">
    <location>
        <begin position="506"/>
        <end position="519"/>
    </location>
</feature>